<evidence type="ECO:0000259" key="1">
    <source>
        <dbReference type="PROSITE" id="PS50943"/>
    </source>
</evidence>
<feature type="domain" description="HTH cro/C1-type" evidence="1">
    <location>
        <begin position="36"/>
        <end position="89"/>
    </location>
</feature>
<dbReference type="SMART" id="SM00530">
    <property type="entry name" value="HTH_XRE"/>
    <property type="match status" value="1"/>
</dbReference>
<dbReference type="InterPro" id="IPR010982">
    <property type="entry name" value="Lambda_DNA-bd_dom_sf"/>
</dbReference>
<dbReference type="Pfam" id="PF01381">
    <property type="entry name" value="HTH_3"/>
    <property type="match status" value="1"/>
</dbReference>
<sequence length="91" mass="10119">MATIKFDDFLNKELKNDDFKSGYLSEKAILESALAVYNARQKAGLTQRELAELSHVPQSTIARIERGNNTSIETMSKIAFALNQELTISIG</sequence>
<dbReference type="Proteomes" id="UP000028185">
    <property type="component" value="Chromosome"/>
</dbReference>
<dbReference type="RefSeq" id="WP_024381067.1">
    <property type="nucleotide sequence ID" value="NZ_ALLE01000008.1"/>
</dbReference>
<accession>A0A075STI1</accession>
<dbReference type="PATRIC" id="fig|1214179.4.peg.1934"/>
<protein>
    <submittedName>
        <fullName evidence="2">Transcriptional regulator</fullName>
    </submittedName>
</protein>
<dbReference type="EMBL" id="CP008921">
    <property type="protein sequence ID" value="AIG44290.1"/>
    <property type="molecule type" value="Genomic_DNA"/>
</dbReference>
<dbReference type="PROSITE" id="PS50943">
    <property type="entry name" value="HTH_CROC1"/>
    <property type="match status" value="1"/>
</dbReference>
<dbReference type="InterPro" id="IPR001387">
    <property type="entry name" value="Cro/C1-type_HTH"/>
</dbReference>
<dbReference type="Gene3D" id="1.10.260.40">
    <property type="entry name" value="lambda repressor-like DNA-binding domains"/>
    <property type="match status" value="1"/>
</dbReference>
<dbReference type="CDD" id="cd00093">
    <property type="entry name" value="HTH_XRE"/>
    <property type="match status" value="1"/>
</dbReference>
<dbReference type="GO" id="GO:0003677">
    <property type="term" value="F:DNA binding"/>
    <property type="evidence" value="ECO:0007669"/>
    <property type="project" value="InterPro"/>
</dbReference>
<dbReference type="SUPFAM" id="SSF47413">
    <property type="entry name" value="lambda repressor-like DNA-binding domains"/>
    <property type="match status" value="1"/>
</dbReference>
<dbReference type="AlphaFoldDB" id="A0A075STI1"/>
<proteinExistence type="predicted"/>
<dbReference type="HOGENOM" id="CLU_066192_18_2_9"/>
<reference evidence="2 3" key="1">
    <citation type="journal article" date="2014" name="Genome Announc.">
        <title>Whole-Genome Sequence of Streptococcus suis Serotype 4 Reference Strain 6407.</title>
        <authorList>
            <person name="Wang K."/>
            <person name="Chen J."/>
            <person name="Yao H."/>
            <person name="Lu C."/>
        </authorList>
    </citation>
    <scope>NUCLEOTIDE SEQUENCE [LARGE SCALE GENOMIC DNA]</scope>
    <source>
        <strain evidence="2">6407</strain>
    </source>
</reference>
<evidence type="ECO:0000313" key="2">
    <source>
        <dbReference type="EMBL" id="AIG44290.1"/>
    </source>
</evidence>
<name>A0A075STI1_STRSU</name>
<organism evidence="2 3">
    <name type="scientific">Streptococcus suis 6407</name>
    <dbReference type="NCBI Taxonomy" id="1214179"/>
    <lineage>
        <taxon>Bacteria</taxon>
        <taxon>Bacillati</taxon>
        <taxon>Bacillota</taxon>
        <taxon>Bacilli</taxon>
        <taxon>Lactobacillales</taxon>
        <taxon>Streptococcaceae</taxon>
        <taxon>Streptococcus</taxon>
    </lineage>
</organism>
<gene>
    <name evidence="2" type="ORF">ID09_09735</name>
</gene>
<evidence type="ECO:0000313" key="3">
    <source>
        <dbReference type="Proteomes" id="UP000028185"/>
    </source>
</evidence>